<evidence type="ECO:0000313" key="3">
    <source>
        <dbReference type="EMBL" id="KBZ63497.1"/>
    </source>
</evidence>
<dbReference type="EMBL" id="JLXW01000006">
    <property type="protein sequence ID" value="KBZ63497.1"/>
    <property type="molecule type" value="Genomic_DNA"/>
</dbReference>
<keyword evidence="1" id="KW-0732">Signal</keyword>
<feature type="domain" description="DUF732" evidence="2">
    <location>
        <begin position="26"/>
        <end position="96"/>
    </location>
</feature>
<dbReference type="Pfam" id="PF05305">
    <property type="entry name" value="DUF732"/>
    <property type="match status" value="1"/>
</dbReference>
<accession>A0A051U2R9</accession>
<dbReference type="PATRIC" id="fig|1324261.3.peg.2224"/>
<dbReference type="RefSeq" id="WP_044485049.1">
    <property type="nucleotide sequence ID" value="NZ_KK328284.1"/>
</dbReference>
<dbReference type="Proteomes" id="UP000025947">
    <property type="component" value="Unassembled WGS sequence"/>
</dbReference>
<dbReference type="InterPro" id="IPR007969">
    <property type="entry name" value="DUF732"/>
</dbReference>
<reference evidence="3 4" key="1">
    <citation type="submission" date="2014-04" db="EMBL/GenBank/DDBJ databases">
        <title>The Genome Sequence of Mycobacterium tuberculosis TKK-01-0051.</title>
        <authorList>
            <consortium name="The Broad Institute Genomics Platform"/>
            <consortium name="The Broad Institute Genome Sequencing Center for Infectious Disease"/>
            <person name="Earl A.M."/>
            <person name="Cohen K."/>
            <person name="Pym A."/>
            <person name="Bishai W."/>
            <person name="Maharaj K."/>
            <person name="Desjardins C."/>
            <person name="Abeel T."/>
            <person name="Young S."/>
            <person name="Zeng Q."/>
            <person name="Gargeya S."/>
            <person name="Abouelleil A."/>
            <person name="Alvarado L."/>
            <person name="Chapman S.B."/>
            <person name="Gainer-Dewar J."/>
            <person name="Goldberg J."/>
            <person name="Griggs A."/>
            <person name="Gujja S."/>
            <person name="Hansen M."/>
            <person name="Howarth C."/>
            <person name="Imamovic A."/>
            <person name="Larimer J."/>
            <person name="Murphy C."/>
            <person name="Naylor J."/>
            <person name="Pearson M."/>
            <person name="Poon T.W."/>
            <person name="Priest M."/>
            <person name="Roberts A."/>
            <person name="Saif S."/>
            <person name="Shea T."/>
            <person name="Sykes S."/>
            <person name="Wortman J."/>
            <person name="Nusbaum C."/>
            <person name="Birren B."/>
        </authorList>
    </citation>
    <scope>NUCLEOTIDE SEQUENCE [LARGE SCALE GENOMIC DNA]</scope>
    <source>
        <strain evidence="3 4">TKK-01-0051</strain>
    </source>
</reference>
<gene>
    <name evidence="3" type="ORF">K875_02203</name>
</gene>
<feature type="signal peptide" evidence="1">
    <location>
        <begin position="1"/>
        <end position="22"/>
    </location>
</feature>
<name>A0A051U2R9_9MYCO</name>
<dbReference type="AlphaFoldDB" id="A0A051U2R9"/>
<evidence type="ECO:0000313" key="4">
    <source>
        <dbReference type="Proteomes" id="UP000025947"/>
    </source>
</evidence>
<evidence type="ECO:0000256" key="1">
    <source>
        <dbReference type="SAM" id="SignalP"/>
    </source>
</evidence>
<organism evidence="3 4">
    <name type="scientific">Mycobacterium [tuberculosis] TKK-01-0051</name>
    <dbReference type="NCBI Taxonomy" id="1324261"/>
    <lineage>
        <taxon>Bacteria</taxon>
        <taxon>Bacillati</taxon>
        <taxon>Actinomycetota</taxon>
        <taxon>Actinomycetes</taxon>
        <taxon>Mycobacteriales</taxon>
        <taxon>Mycobacteriaceae</taxon>
        <taxon>Mycobacterium</taxon>
        <taxon>Mycobacterium avium complex (MAC)</taxon>
    </lineage>
</organism>
<sequence>MKPLLALCGLAVAAGLAVPAHADTTDDSFIASLHAAGITFSDPGKAVGAGKWVCDSVGQGTQMPDVVKTLMSKNSALSEDKANQFAAIAATTYCPSAVATSTPSTPSTPSAPEAP</sequence>
<dbReference type="HOGENOM" id="CLU_135573_2_1_11"/>
<feature type="chain" id="PRO_5001564910" description="DUF732 domain-containing protein" evidence="1">
    <location>
        <begin position="23"/>
        <end position="115"/>
    </location>
</feature>
<protein>
    <recommendedName>
        <fullName evidence="2">DUF732 domain-containing protein</fullName>
    </recommendedName>
</protein>
<proteinExistence type="predicted"/>
<keyword evidence="4" id="KW-1185">Reference proteome</keyword>
<comment type="caution">
    <text evidence="3">The sequence shown here is derived from an EMBL/GenBank/DDBJ whole genome shotgun (WGS) entry which is preliminary data.</text>
</comment>
<evidence type="ECO:0000259" key="2">
    <source>
        <dbReference type="Pfam" id="PF05305"/>
    </source>
</evidence>